<gene>
    <name evidence="1" type="ORF">ENKO_25920</name>
</gene>
<evidence type="ECO:0000313" key="2">
    <source>
        <dbReference type="Proteomes" id="UP000682928"/>
    </source>
</evidence>
<organism evidence="1 2">
    <name type="scientific">Enterobacter kobei</name>
    <dbReference type="NCBI Taxonomy" id="208224"/>
    <lineage>
        <taxon>Bacteria</taxon>
        <taxon>Pseudomonadati</taxon>
        <taxon>Pseudomonadota</taxon>
        <taxon>Gammaproteobacteria</taxon>
        <taxon>Enterobacterales</taxon>
        <taxon>Enterobacteriaceae</taxon>
        <taxon>Enterobacter</taxon>
        <taxon>Enterobacter cloacae complex</taxon>
    </lineage>
</organism>
<protein>
    <submittedName>
        <fullName evidence="1">Uncharacterized protein</fullName>
    </submittedName>
</protein>
<dbReference type="RefSeq" id="WP_088219577.1">
    <property type="nucleotide sequence ID" value="NZ_AP024590.1"/>
</dbReference>
<dbReference type="Proteomes" id="UP000682928">
    <property type="component" value="Chromosome"/>
</dbReference>
<proteinExistence type="predicted"/>
<dbReference type="AlphaFoldDB" id="A0AA86IS38"/>
<name>A0AA86IS38_9ENTR</name>
<dbReference type="EMBL" id="AP024590">
    <property type="protein sequence ID" value="BCU55998.1"/>
    <property type="molecule type" value="Genomic_DNA"/>
</dbReference>
<reference evidence="1" key="1">
    <citation type="submission" date="2021-04" db="EMBL/GenBank/DDBJ databases">
        <title>Difference and commonality of drug resistance evolution in various bacteria. and drug sensitivity profiles.</title>
        <authorList>
            <person name="Maeda T."/>
            <person name="Shibai A."/>
            <person name="Kawada K."/>
            <person name="Kotani H."/>
            <person name="Tarusawa Y."/>
            <person name="Tanabe K."/>
            <person name="Furusawa C."/>
        </authorList>
    </citation>
    <scope>NUCLEOTIDE SEQUENCE</scope>
    <source>
        <strain evidence="1">JCM 8580</strain>
    </source>
</reference>
<accession>A0AA86IS38</accession>
<evidence type="ECO:0000313" key="1">
    <source>
        <dbReference type="EMBL" id="BCU55998.1"/>
    </source>
</evidence>
<sequence length="75" mass="8307">MKKVLVFFNSKPAILQTVVKGVTVIKREYNCGGEAHLKIMFAGIHLITGPHIEFYVASDRELTSCEITEAANTLL</sequence>